<reference evidence="1 2" key="1">
    <citation type="submission" date="2016-10" db="EMBL/GenBank/DDBJ databases">
        <authorList>
            <person name="de Groot N.N."/>
        </authorList>
    </citation>
    <scope>NUCLEOTIDE SEQUENCE [LARGE SCALE GENOMIC DNA]</scope>
    <source>
        <strain evidence="1 2">JCM 21544</strain>
    </source>
</reference>
<sequence>MDKYQQSHKDKLFKSKTHDPYLAEHSAGPALCPHCGALYRTGHWAWSATIPAETEMVICPACRRVAENRPAGTLNLSGAFLGAHRQDIINLIRNTEQLEKAEHALERIIGINEDKDTVEVTTTGLHLANRIGHALGAAYKGHSRYQYSDDETHLSIHWERD</sequence>
<evidence type="ECO:0000313" key="2">
    <source>
        <dbReference type="Proteomes" id="UP000198706"/>
    </source>
</evidence>
<keyword evidence="2" id="KW-1185">Reference proteome</keyword>
<proteinExistence type="predicted"/>
<protein>
    <recommendedName>
        <fullName evidence="3">ATPase</fullName>
    </recommendedName>
</protein>
<evidence type="ECO:0008006" key="3">
    <source>
        <dbReference type="Google" id="ProtNLM"/>
    </source>
</evidence>
<gene>
    <name evidence="1" type="ORF">SAMN05216186_10729</name>
</gene>
<evidence type="ECO:0000313" key="1">
    <source>
        <dbReference type="EMBL" id="SDK43105.1"/>
    </source>
</evidence>
<name>A0A1G9BVV6_9PSED</name>
<organism evidence="1 2">
    <name type="scientific">Pseudomonas indica</name>
    <dbReference type="NCBI Taxonomy" id="137658"/>
    <lineage>
        <taxon>Bacteria</taxon>
        <taxon>Pseudomonadati</taxon>
        <taxon>Pseudomonadota</taxon>
        <taxon>Gammaproteobacteria</taxon>
        <taxon>Pseudomonadales</taxon>
        <taxon>Pseudomonadaceae</taxon>
        <taxon>Pseudomonas</taxon>
    </lineage>
</organism>
<dbReference type="AlphaFoldDB" id="A0A1G9BVV6"/>
<dbReference type="EMBL" id="FNFD01000007">
    <property type="protein sequence ID" value="SDK43105.1"/>
    <property type="molecule type" value="Genomic_DNA"/>
</dbReference>
<dbReference type="NCBIfam" id="NF040826">
    <property type="entry name" value="lxa_BCAM0308"/>
    <property type="match status" value="1"/>
</dbReference>
<dbReference type="InterPro" id="IPR047706">
    <property type="entry name" value="BCAM0308-like"/>
</dbReference>
<dbReference type="RefSeq" id="WP_084337580.1">
    <property type="nucleotide sequence ID" value="NZ_CBKZNZ010000004.1"/>
</dbReference>
<dbReference type="STRING" id="137658.SAMN05216186_10729"/>
<dbReference type="Proteomes" id="UP000198706">
    <property type="component" value="Unassembled WGS sequence"/>
</dbReference>
<accession>A0A1G9BVV6</accession>